<dbReference type="AlphaFoldDB" id="A0A6A6UI66"/>
<evidence type="ECO:0000256" key="1">
    <source>
        <dbReference type="SAM" id="MobiDB-lite"/>
    </source>
</evidence>
<organism evidence="2 3">
    <name type="scientific">Microthyrium microscopicum</name>
    <dbReference type="NCBI Taxonomy" id="703497"/>
    <lineage>
        <taxon>Eukaryota</taxon>
        <taxon>Fungi</taxon>
        <taxon>Dikarya</taxon>
        <taxon>Ascomycota</taxon>
        <taxon>Pezizomycotina</taxon>
        <taxon>Dothideomycetes</taxon>
        <taxon>Dothideomycetes incertae sedis</taxon>
        <taxon>Microthyriales</taxon>
        <taxon>Microthyriaceae</taxon>
        <taxon>Microthyrium</taxon>
    </lineage>
</organism>
<dbReference type="OrthoDB" id="3799453at2759"/>
<accession>A0A6A6UI66</accession>
<feature type="compositionally biased region" description="Acidic residues" evidence="1">
    <location>
        <begin position="279"/>
        <end position="309"/>
    </location>
</feature>
<evidence type="ECO:0000313" key="2">
    <source>
        <dbReference type="EMBL" id="KAF2671133.1"/>
    </source>
</evidence>
<keyword evidence="3" id="KW-1185">Reference proteome</keyword>
<feature type="region of interest" description="Disordered" evidence="1">
    <location>
        <begin position="267"/>
        <end position="431"/>
    </location>
</feature>
<protein>
    <submittedName>
        <fullName evidence="2">Uncharacterized protein</fullName>
    </submittedName>
</protein>
<gene>
    <name evidence="2" type="ORF">BT63DRAFT_453520</name>
</gene>
<dbReference type="EMBL" id="MU004233">
    <property type="protein sequence ID" value="KAF2671133.1"/>
    <property type="molecule type" value="Genomic_DNA"/>
</dbReference>
<evidence type="ECO:0000313" key="3">
    <source>
        <dbReference type="Proteomes" id="UP000799302"/>
    </source>
</evidence>
<feature type="compositionally biased region" description="Polar residues" evidence="1">
    <location>
        <begin position="1"/>
        <end position="14"/>
    </location>
</feature>
<name>A0A6A6UI66_9PEZI</name>
<reference evidence="2" key="1">
    <citation type="journal article" date="2020" name="Stud. Mycol.">
        <title>101 Dothideomycetes genomes: a test case for predicting lifestyles and emergence of pathogens.</title>
        <authorList>
            <person name="Haridas S."/>
            <person name="Albert R."/>
            <person name="Binder M."/>
            <person name="Bloem J."/>
            <person name="Labutti K."/>
            <person name="Salamov A."/>
            <person name="Andreopoulos B."/>
            <person name="Baker S."/>
            <person name="Barry K."/>
            <person name="Bills G."/>
            <person name="Bluhm B."/>
            <person name="Cannon C."/>
            <person name="Castanera R."/>
            <person name="Culley D."/>
            <person name="Daum C."/>
            <person name="Ezra D."/>
            <person name="Gonzalez J."/>
            <person name="Henrissat B."/>
            <person name="Kuo A."/>
            <person name="Liang C."/>
            <person name="Lipzen A."/>
            <person name="Lutzoni F."/>
            <person name="Magnuson J."/>
            <person name="Mondo S."/>
            <person name="Nolan M."/>
            <person name="Ohm R."/>
            <person name="Pangilinan J."/>
            <person name="Park H.-J."/>
            <person name="Ramirez L."/>
            <person name="Alfaro M."/>
            <person name="Sun H."/>
            <person name="Tritt A."/>
            <person name="Yoshinaga Y."/>
            <person name="Zwiers L.-H."/>
            <person name="Turgeon B."/>
            <person name="Goodwin S."/>
            <person name="Spatafora J."/>
            <person name="Crous P."/>
            <person name="Grigoriev I."/>
        </authorList>
    </citation>
    <scope>NUCLEOTIDE SEQUENCE</scope>
    <source>
        <strain evidence="2">CBS 115976</strain>
    </source>
</reference>
<proteinExistence type="predicted"/>
<feature type="region of interest" description="Disordered" evidence="1">
    <location>
        <begin position="1"/>
        <end position="22"/>
    </location>
</feature>
<dbReference type="Proteomes" id="UP000799302">
    <property type="component" value="Unassembled WGS sequence"/>
</dbReference>
<sequence>MYATRSPQQAQFRPSEQPDFGSRRQEAALDFSKLFYNTNLDAYRCEQKPPGDVWLRVRHVGRPDTNTNKTIRDYTAPARITPTRAELNLDNTDDRSRVLWIGMSPARAKDHSARYWCPIEKIHVKRYKLSANESLESRIRDKPHETNILDPCSKVLRVVATFTESTKSVIFRALVEPDADGVCCALRLSLDEVFFAPEYRDDTISKLEKRSVVWKQLVNAATQRYGGRVVAETLERPIVALEKPSLTRRAGEYLTLDDFTNVLTPQTEHDEFAVKNTDTEDEDYIEDEDDEDEEEQAEDEQEQEAEGELEYSAIARRFSSARKQKSASSSRLLHSPKVSRDAVSKRTSRERRVTKELGQTGGGSRSKGSRGASTASHRESLRSLRSPMDEPSASREREAQAEGPNRSEVLQGDHGANGTIDQETTDEHREEADIQVHVSVGGSLLTIRDVEFLIPRYNGASTGRRPRIKLTHD</sequence>